<proteinExistence type="predicted"/>
<keyword evidence="1" id="KW-1133">Transmembrane helix</keyword>
<comment type="caution">
    <text evidence="2">The sequence shown here is derived from an EMBL/GenBank/DDBJ whole genome shotgun (WGS) entry which is preliminary data.</text>
</comment>
<evidence type="ECO:0000313" key="3">
    <source>
        <dbReference type="Proteomes" id="UP000676853"/>
    </source>
</evidence>
<evidence type="ECO:0000313" key="2">
    <source>
        <dbReference type="EMBL" id="MBS4100856.1"/>
    </source>
</evidence>
<sequence length="223" mass="23787">MFMITDMSRRFGSGALGHEVPSALVVGFGFRGAGFIALAAYGSLAVLALIASFGLATEGESASAVALVGVLGVASAGFAVALVALLASRRVAAILSPGGITLPWVADPALREWDWSEIRMIQVMTRDARGVTYRSDFLLQLHPSARASALESVPDDLTGWQRRWVHPAGPASFSIGWMTAPAPRHVKRYIYGVAPELGLPLIPPRHRPKGYPWGENRSTGPEE</sequence>
<keyword evidence="3" id="KW-1185">Reference proteome</keyword>
<feature type="transmembrane region" description="Helical" evidence="1">
    <location>
        <begin position="35"/>
        <end position="56"/>
    </location>
</feature>
<evidence type="ECO:0000256" key="1">
    <source>
        <dbReference type="SAM" id="Phobius"/>
    </source>
</evidence>
<keyword evidence="1" id="KW-0472">Membrane</keyword>
<organism evidence="2 3">
    <name type="scientific">Tsukamurella paurometabola</name>
    <name type="common">Corynebacterium paurometabolum</name>
    <dbReference type="NCBI Taxonomy" id="2061"/>
    <lineage>
        <taxon>Bacteria</taxon>
        <taxon>Bacillati</taxon>
        <taxon>Actinomycetota</taxon>
        <taxon>Actinomycetes</taxon>
        <taxon>Mycobacteriales</taxon>
        <taxon>Tsukamurellaceae</taxon>
        <taxon>Tsukamurella</taxon>
    </lineage>
</organism>
<dbReference type="RefSeq" id="WP_212553268.1">
    <property type="nucleotide sequence ID" value="NZ_JAGXOE010000009.1"/>
</dbReference>
<dbReference type="Proteomes" id="UP000676853">
    <property type="component" value="Unassembled WGS sequence"/>
</dbReference>
<dbReference type="EMBL" id="JAGXOE010000009">
    <property type="protein sequence ID" value="MBS4100856.1"/>
    <property type="molecule type" value="Genomic_DNA"/>
</dbReference>
<feature type="transmembrane region" description="Helical" evidence="1">
    <location>
        <begin position="62"/>
        <end position="87"/>
    </location>
</feature>
<protein>
    <submittedName>
        <fullName evidence="2">Uncharacterized protein</fullName>
    </submittedName>
</protein>
<keyword evidence="1" id="KW-0812">Transmembrane</keyword>
<gene>
    <name evidence="2" type="ORF">KFZ73_06350</name>
</gene>
<name>A0ABS5N9A5_TSUPA</name>
<reference evidence="2 3" key="1">
    <citation type="submission" date="2021-04" db="EMBL/GenBank/DDBJ databases">
        <title>Whole genome sequence analysis of a thiophenic sulfur metabolizing bacteria.</title>
        <authorList>
            <person name="Akhtar N."/>
            <person name="Akram J."/>
            <person name="Aslam A."/>
        </authorList>
    </citation>
    <scope>NUCLEOTIDE SEQUENCE [LARGE SCALE GENOMIC DNA]</scope>
    <source>
        <strain evidence="2 3">3OW</strain>
    </source>
</reference>
<accession>A0ABS5N9A5</accession>